<keyword evidence="2" id="KW-0378">Hydrolase</keyword>
<keyword evidence="2" id="KW-0540">Nuclease</keyword>
<keyword evidence="3" id="KW-1185">Reference proteome</keyword>
<dbReference type="Proteomes" id="UP001596494">
    <property type="component" value="Unassembled WGS sequence"/>
</dbReference>
<dbReference type="EMBL" id="JBHTBY010000017">
    <property type="protein sequence ID" value="MFC7322363.1"/>
    <property type="molecule type" value="Genomic_DNA"/>
</dbReference>
<dbReference type="Pfam" id="PF13175">
    <property type="entry name" value="AAA_15"/>
    <property type="match status" value="1"/>
</dbReference>
<dbReference type="InterPro" id="IPR027417">
    <property type="entry name" value="P-loop_NTPase"/>
</dbReference>
<evidence type="ECO:0000313" key="2">
    <source>
        <dbReference type="EMBL" id="MFC7322363.1"/>
    </source>
</evidence>
<evidence type="ECO:0000313" key="3">
    <source>
        <dbReference type="Proteomes" id="UP001596494"/>
    </source>
</evidence>
<sequence length="592" mass="68093">MKCHIKKVKIANYRSISSMTVNYNSGTPLVICGPNNIGKTNFLRAIDLFFSLDKSKFNHNLDVPHHIAEGSAGGSKVHISLEFLSEECSKYVISTKYFRRAQSNVLELSGTKDGSTMTEAQIKEFMKRFKFVYIESNNIDLPNLISNYFTDEVLPGLDRLRRKQTEPLEHLNEFIKKSNSAVANIERGITQELHEFTSEVGEVNPHDWNVKVIFPEFDFLREAISNLVSYTLIDSNDRPLDTKGSGIQRLLLLALIKYVSKNSSEEVIWALDEPEVFLQPGLQKEVFKQLQDISENLNVFITTHSSHFIDLNDLNNTYLLDADHEVKEYARKPEKQFIKVNTKVTGYSDYEKVEKIKTHMGIGGNDGWHVTPFNLLVEGQIDKDYIIALSQWFDIDPPNILVAGGADKLPGYVVFLKEFCNDLQFSPEVNCLLDYDEKGKEVLRKLDRQQKKGSESLNLNLFYVIRSDDNRTFNNNFEIEDLIPIEIISDAANKILKNKKYSTIKAKDLDKRNSVAYKDLNVLNFLSEINVINNFDKPRIDFESISMKIYLSKYVCKSLKESEKFNHLKSNYSNVREFLLRLYSSKEISITR</sequence>
<comment type="caution">
    <text evidence="2">The sequence shown here is derived from an EMBL/GenBank/DDBJ whole genome shotgun (WGS) entry which is preliminary data.</text>
</comment>
<dbReference type="InterPro" id="IPR041685">
    <property type="entry name" value="AAA_GajA/Old/RecF-like"/>
</dbReference>
<dbReference type="Gene3D" id="3.40.50.300">
    <property type="entry name" value="P-loop containing nucleotide triphosphate hydrolases"/>
    <property type="match status" value="1"/>
</dbReference>
<keyword evidence="2" id="KW-0255">Endonuclease</keyword>
<name>A0ABW2K6B6_9BACI</name>
<gene>
    <name evidence="2" type="ORF">ACFQMN_15975</name>
</gene>
<proteinExistence type="predicted"/>
<dbReference type="RefSeq" id="WP_289214765.1">
    <property type="nucleotide sequence ID" value="NZ_JAPVRC010000002.1"/>
</dbReference>
<feature type="domain" description="Endonuclease GajA/Old nuclease/RecF-like AAA" evidence="1">
    <location>
        <begin position="160"/>
        <end position="309"/>
    </location>
</feature>
<accession>A0ABW2K6B6</accession>
<dbReference type="PANTHER" id="PTHR43581:SF4">
    <property type="entry name" value="ATP_GTP PHOSPHATASE"/>
    <property type="match status" value="1"/>
</dbReference>
<reference evidence="3" key="1">
    <citation type="journal article" date="2019" name="Int. J. Syst. Evol. Microbiol.">
        <title>The Global Catalogue of Microorganisms (GCM) 10K type strain sequencing project: providing services to taxonomists for standard genome sequencing and annotation.</title>
        <authorList>
            <consortium name="The Broad Institute Genomics Platform"/>
            <consortium name="The Broad Institute Genome Sequencing Center for Infectious Disease"/>
            <person name="Wu L."/>
            <person name="Ma J."/>
        </authorList>
    </citation>
    <scope>NUCLEOTIDE SEQUENCE [LARGE SCALE GENOMIC DNA]</scope>
    <source>
        <strain evidence="3">CCUG 73951</strain>
    </source>
</reference>
<dbReference type="PANTHER" id="PTHR43581">
    <property type="entry name" value="ATP/GTP PHOSPHATASE"/>
    <property type="match status" value="1"/>
</dbReference>
<organism evidence="2 3">
    <name type="scientific">Halobacillus campisalis</name>
    <dbReference type="NCBI Taxonomy" id="435909"/>
    <lineage>
        <taxon>Bacteria</taxon>
        <taxon>Bacillati</taxon>
        <taxon>Bacillota</taxon>
        <taxon>Bacilli</taxon>
        <taxon>Bacillales</taxon>
        <taxon>Bacillaceae</taxon>
        <taxon>Halobacillus</taxon>
    </lineage>
</organism>
<dbReference type="GO" id="GO:0004519">
    <property type="term" value="F:endonuclease activity"/>
    <property type="evidence" value="ECO:0007669"/>
    <property type="project" value="UniProtKB-KW"/>
</dbReference>
<dbReference type="InterPro" id="IPR051396">
    <property type="entry name" value="Bact_Antivir_Def_Nuclease"/>
</dbReference>
<dbReference type="SUPFAM" id="SSF52540">
    <property type="entry name" value="P-loop containing nucleoside triphosphate hydrolases"/>
    <property type="match status" value="1"/>
</dbReference>
<protein>
    <submittedName>
        <fullName evidence="2">ATP-dependent endonuclease</fullName>
    </submittedName>
</protein>
<evidence type="ECO:0000259" key="1">
    <source>
        <dbReference type="Pfam" id="PF13175"/>
    </source>
</evidence>